<evidence type="ECO:0000313" key="5">
    <source>
        <dbReference type="EMBL" id="SPD27513.1"/>
    </source>
</evidence>
<dbReference type="SUPFAM" id="SSF56672">
    <property type="entry name" value="DNA/RNA polymerases"/>
    <property type="match status" value="1"/>
</dbReference>
<feature type="compositionally biased region" description="Basic and acidic residues" evidence="1">
    <location>
        <begin position="26"/>
        <end position="49"/>
    </location>
</feature>
<dbReference type="AlphaFoldDB" id="A0A2N9ITL8"/>
<feature type="compositionally biased region" description="Low complexity" evidence="1">
    <location>
        <begin position="195"/>
        <end position="208"/>
    </location>
</feature>
<dbReference type="Pfam" id="PF00078">
    <property type="entry name" value="RVT_1"/>
    <property type="match status" value="1"/>
</dbReference>
<dbReference type="InterPro" id="IPR036397">
    <property type="entry name" value="RNaseH_sf"/>
</dbReference>
<dbReference type="InterPro" id="IPR000477">
    <property type="entry name" value="RT_dom"/>
</dbReference>
<dbReference type="InterPro" id="IPR012337">
    <property type="entry name" value="RNaseH-like_sf"/>
</dbReference>
<dbReference type="Gene3D" id="1.10.340.70">
    <property type="match status" value="1"/>
</dbReference>
<dbReference type="Pfam" id="PF17921">
    <property type="entry name" value="Integrase_H2C2"/>
    <property type="match status" value="1"/>
</dbReference>
<dbReference type="Gene3D" id="3.30.70.270">
    <property type="match status" value="2"/>
</dbReference>
<dbReference type="SUPFAM" id="SSF53098">
    <property type="entry name" value="Ribonuclease H-like"/>
    <property type="match status" value="1"/>
</dbReference>
<dbReference type="InterPro" id="IPR005162">
    <property type="entry name" value="Retrotrans_gag_dom"/>
</dbReference>
<evidence type="ECO:0000259" key="3">
    <source>
        <dbReference type="Pfam" id="PF03732"/>
    </source>
</evidence>
<evidence type="ECO:0008006" key="6">
    <source>
        <dbReference type="Google" id="ProtNLM"/>
    </source>
</evidence>
<name>A0A2N9ITL8_FAGSY</name>
<feature type="region of interest" description="Disordered" evidence="1">
    <location>
        <begin position="16"/>
        <end position="88"/>
    </location>
</feature>
<reference evidence="5" key="1">
    <citation type="submission" date="2018-02" db="EMBL/GenBank/DDBJ databases">
        <authorList>
            <person name="Cohen D.B."/>
            <person name="Kent A.D."/>
        </authorList>
    </citation>
    <scope>NUCLEOTIDE SEQUENCE</scope>
</reference>
<feature type="domain" description="Retrotransposon gag" evidence="3">
    <location>
        <begin position="105"/>
        <end position="179"/>
    </location>
</feature>
<dbReference type="EMBL" id="OIVN01006195">
    <property type="protein sequence ID" value="SPD27513.1"/>
    <property type="molecule type" value="Genomic_DNA"/>
</dbReference>
<accession>A0A2N9ITL8</accession>
<feature type="compositionally biased region" description="Basic and acidic residues" evidence="1">
    <location>
        <begin position="184"/>
        <end position="193"/>
    </location>
</feature>
<dbReference type="Gene3D" id="3.30.420.10">
    <property type="entry name" value="Ribonuclease H-like superfamily/Ribonuclease H"/>
    <property type="match status" value="2"/>
</dbReference>
<sequence>MENVRDLTANLQELTRQNQVLNQKLLQRETEKGKEKERGDAESRQERQQEQQQEQQQEHQQEQRQEQEGETKGENTRITVEESSAKWEQEMKTMRVQMGEMKDEFKGRAAKYLDDLVHRTDSPSRKRSVGSFAQLSRLFFNHFIGEQRYGRPTMHLLNVKQKEGETLRSYLTRFNKETLLVDGADDKGSERRPSSRGLSATASSGSTSEPPLLGEIHVITGGMATGGTSRSSRKAYARQIHNVLVTQKTDKKPRLEDLLITFTEEDARKVFHPHDDALVVTLEIAGYSIRRVLIDNGSSTDIIYLMAFQQMKIGKDQLRPIETPLVGFAGFQCLPIWNDHPPNHSRKWDRGDEGRSSNGQRMLLNHCERRVGNEKKTTRIGTSMTKEILDLIVNFLRKNADVFAWSHDDMPGISTEVMPFGLKNAGATYQRLVNKMFHDQIGRNVELYVDDMLVKSKKDEDHLADLKETFQALRRYNMKLNPAKCVFGVSSGKFLGFMIVKKVQNLTGKAAALNRFVSRSTDKCLSFFRTLRKAFQWTEECQKAFEELKVYLSSPPLLSPSKTGEELYLYLPVSASVVSSALIREEERIQKPMKRNQKKVRPRTVNIDGSSTKEMSGAGVVLVSPEKDKFKYALQLRFRATNNEEEYEALLAGLKLSEEYGNQEPDRQKRFSVNRENCSKFPREENEAVDRLARLASSGVEIDGFIEIQGRPSTEEEMVNSITVNTTWMLPIIRYLKEGTLPADRTEAHKLRIRASRFQLLGGILYKMDFSRPHLRWARSLAHKLTRAGYYWPSLLHDATQYVKTCDKCQRFANVPRVPPEEITPITSPWPFSQWGLDIMGPFPVGTKQAKFLVVAIDYFTKWVEAEPLGNNFREECQGFRLEGRHLSIWDPTNIHKQTVKSKLQTGPYSNKLRPGLRGQRVCRWKSFQVCYGHTEPPSEPQQKQTPFKLTFGTEAVIPVEIGLTTIRTTFHKEEENEGQLRLNLDLLNETREKAARRTALYQGKMARYYNTKVKLRRFEVGDWVLRKVTPSNQGPTVMEKGCLIHGTLSTSRNTILEVQMSDTYEVQKLDTHEVPKLDTRGVHSEKKSVKSVPSLLVIKLDTQGVHSEKKPVKSVPSLSVIKLDTQGVHLEKKTVKSVHSLSVIKLDTQGVHSEKKPVKSVPSLSVIKLDTQGVHLEKKPVKSVPSLSVIKLDTQRVHLEKKTVKSVPSLPIIKLDTYGWRL</sequence>
<dbReference type="InterPro" id="IPR043502">
    <property type="entry name" value="DNA/RNA_pol_sf"/>
</dbReference>
<evidence type="ECO:0000259" key="2">
    <source>
        <dbReference type="Pfam" id="PF00078"/>
    </source>
</evidence>
<dbReference type="InterPro" id="IPR043128">
    <property type="entry name" value="Rev_trsase/Diguanyl_cyclase"/>
</dbReference>
<evidence type="ECO:0000259" key="4">
    <source>
        <dbReference type="Pfam" id="PF17921"/>
    </source>
</evidence>
<feature type="region of interest" description="Disordered" evidence="1">
    <location>
        <begin position="182"/>
        <end position="212"/>
    </location>
</feature>
<feature type="compositionally biased region" description="Polar residues" evidence="1">
    <location>
        <begin position="16"/>
        <end position="25"/>
    </location>
</feature>
<dbReference type="GO" id="GO:0003676">
    <property type="term" value="F:nucleic acid binding"/>
    <property type="evidence" value="ECO:0007669"/>
    <property type="project" value="InterPro"/>
</dbReference>
<dbReference type="PANTHER" id="PTHR48475">
    <property type="entry name" value="RIBONUCLEASE H"/>
    <property type="match status" value="1"/>
</dbReference>
<protein>
    <recommendedName>
        <fullName evidence="6">Reverse transcriptase domain-containing protein</fullName>
    </recommendedName>
</protein>
<evidence type="ECO:0000256" key="1">
    <source>
        <dbReference type="SAM" id="MobiDB-lite"/>
    </source>
</evidence>
<feature type="domain" description="Reverse transcriptase" evidence="2">
    <location>
        <begin position="388"/>
        <end position="499"/>
    </location>
</feature>
<dbReference type="Pfam" id="PF03732">
    <property type="entry name" value="Retrotrans_gag"/>
    <property type="match status" value="1"/>
</dbReference>
<dbReference type="CDD" id="cd01647">
    <property type="entry name" value="RT_LTR"/>
    <property type="match status" value="1"/>
</dbReference>
<feature type="compositionally biased region" description="Basic and acidic residues" evidence="1">
    <location>
        <begin position="56"/>
        <end position="88"/>
    </location>
</feature>
<feature type="domain" description="Integrase zinc-binding" evidence="4">
    <location>
        <begin position="784"/>
        <end position="812"/>
    </location>
</feature>
<dbReference type="InterPro" id="IPR041588">
    <property type="entry name" value="Integrase_H2C2"/>
</dbReference>
<gene>
    <name evidence="5" type="ORF">FSB_LOCUS55395</name>
</gene>
<organism evidence="5">
    <name type="scientific">Fagus sylvatica</name>
    <name type="common">Beechnut</name>
    <dbReference type="NCBI Taxonomy" id="28930"/>
    <lineage>
        <taxon>Eukaryota</taxon>
        <taxon>Viridiplantae</taxon>
        <taxon>Streptophyta</taxon>
        <taxon>Embryophyta</taxon>
        <taxon>Tracheophyta</taxon>
        <taxon>Spermatophyta</taxon>
        <taxon>Magnoliopsida</taxon>
        <taxon>eudicotyledons</taxon>
        <taxon>Gunneridae</taxon>
        <taxon>Pentapetalae</taxon>
        <taxon>rosids</taxon>
        <taxon>fabids</taxon>
        <taxon>Fagales</taxon>
        <taxon>Fagaceae</taxon>
        <taxon>Fagus</taxon>
    </lineage>
</organism>
<dbReference type="PANTHER" id="PTHR48475:SF2">
    <property type="entry name" value="RIBONUCLEASE H"/>
    <property type="match status" value="1"/>
</dbReference>
<proteinExistence type="predicted"/>